<sequence>MDLLARRETLLDAAESAIGVNGIEFSLGQVADLAGLTRSAVYAVFEDKDDLVASLTRRHTARITGHLGAAVTGAPDLQAATRAAVEVLVEWVESESSLAPVLMPQMHRGVGHSAITGYLETLLEQGFATLGSDVRAAGPWARALIGAISVTVGWWVRERTMDRDELVDHLTNLLWSGFQGAQPSPDP</sequence>
<dbReference type="Proteomes" id="UP001206895">
    <property type="component" value="Unassembled WGS sequence"/>
</dbReference>
<gene>
    <name evidence="4" type="ORF">LX13_000266</name>
</gene>
<evidence type="ECO:0000313" key="5">
    <source>
        <dbReference type="Proteomes" id="UP001206895"/>
    </source>
</evidence>
<evidence type="ECO:0000256" key="2">
    <source>
        <dbReference type="PROSITE-ProRule" id="PRU00335"/>
    </source>
</evidence>
<dbReference type="Pfam" id="PF00440">
    <property type="entry name" value="TetR_N"/>
    <property type="match status" value="1"/>
</dbReference>
<dbReference type="Gene3D" id="1.10.357.10">
    <property type="entry name" value="Tetracycline Repressor, domain 2"/>
    <property type="match status" value="1"/>
</dbReference>
<dbReference type="PRINTS" id="PR00455">
    <property type="entry name" value="HTHTETR"/>
</dbReference>
<dbReference type="InterPro" id="IPR036271">
    <property type="entry name" value="Tet_transcr_reg_TetR-rel_C_sf"/>
</dbReference>
<dbReference type="PROSITE" id="PS50977">
    <property type="entry name" value="HTH_TETR_2"/>
    <property type="match status" value="1"/>
</dbReference>
<evidence type="ECO:0000256" key="1">
    <source>
        <dbReference type="ARBA" id="ARBA00023125"/>
    </source>
</evidence>
<reference evidence="4 5" key="1">
    <citation type="submission" date="2022-06" db="EMBL/GenBank/DDBJ databases">
        <title>Genomic Encyclopedia of Archaeal and Bacterial Type Strains, Phase II (KMG-II): from individual species to whole genera.</title>
        <authorList>
            <person name="Goeker M."/>
        </authorList>
    </citation>
    <scope>NUCLEOTIDE SEQUENCE [LARGE SCALE GENOMIC DNA]</scope>
    <source>
        <strain evidence="4 5">DSM 44693</strain>
    </source>
</reference>
<organism evidence="4 5">
    <name type="scientific">Williamsia maris</name>
    <dbReference type="NCBI Taxonomy" id="72806"/>
    <lineage>
        <taxon>Bacteria</taxon>
        <taxon>Bacillati</taxon>
        <taxon>Actinomycetota</taxon>
        <taxon>Actinomycetes</taxon>
        <taxon>Mycobacteriales</taxon>
        <taxon>Nocardiaceae</taxon>
        <taxon>Williamsia</taxon>
    </lineage>
</organism>
<evidence type="ECO:0000259" key="3">
    <source>
        <dbReference type="PROSITE" id="PS50977"/>
    </source>
</evidence>
<accession>A0ABT1H8G1</accession>
<dbReference type="SUPFAM" id="SSF46689">
    <property type="entry name" value="Homeodomain-like"/>
    <property type="match status" value="1"/>
</dbReference>
<name>A0ABT1H8G1_9NOCA</name>
<evidence type="ECO:0000313" key="4">
    <source>
        <dbReference type="EMBL" id="MCP2174459.1"/>
    </source>
</evidence>
<feature type="domain" description="HTH tetR-type" evidence="3">
    <location>
        <begin position="4"/>
        <end position="63"/>
    </location>
</feature>
<dbReference type="SUPFAM" id="SSF48498">
    <property type="entry name" value="Tetracyclin repressor-like, C-terminal domain"/>
    <property type="match status" value="1"/>
</dbReference>
<feature type="DNA-binding region" description="H-T-H motif" evidence="2">
    <location>
        <begin position="26"/>
        <end position="45"/>
    </location>
</feature>
<dbReference type="Pfam" id="PF19344">
    <property type="entry name" value="TetR_C_32"/>
    <property type="match status" value="1"/>
</dbReference>
<keyword evidence="1 2" id="KW-0238">DNA-binding</keyword>
<keyword evidence="5" id="KW-1185">Reference proteome</keyword>
<proteinExistence type="predicted"/>
<dbReference type="InterPro" id="IPR009057">
    <property type="entry name" value="Homeodomain-like_sf"/>
</dbReference>
<dbReference type="InterPro" id="IPR045823">
    <property type="entry name" value="TetR_C_32"/>
</dbReference>
<dbReference type="EMBL" id="JAMTCJ010000001">
    <property type="protein sequence ID" value="MCP2174459.1"/>
    <property type="molecule type" value="Genomic_DNA"/>
</dbReference>
<dbReference type="InterPro" id="IPR001647">
    <property type="entry name" value="HTH_TetR"/>
</dbReference>
<protein>
    <submittedName>
        <fullName evidence="4">Transcriptional regulator, TetR family</fullName>
    </submittedName>
</protein>
<comment type="caution">
    <text evidence="4">The sequence shown here is derived from an EMBL/GenBank/DDBJ whole genome shotgun (WGS) entry which is preliminary data.</text>
</comment>